<reference evidence="3 4" key="1">
    <citation type="submission" date="2011-11" db="EMBL/GenBank/DDBJ databases">
        <authorList>
            <person name="Weinstock G."/>
            <person name="Sodergren E."/>
            <person name="Clifton S."/>
            <person name="Fulton L."/>
            <person name="Fulton B."/>
            <person name="Courtney L."/>
            <person name="Fronick C."/>
            <person name="Harrison M."/>
            <person name="Strong C."/>
            <person name="Farmer C."/>
            <person name="Delahaunty K."/>
            <person name="Markovic C."/>
            <person name="Hall O."/>
            <person name="Minx P."/>
            <person name="Tomlinson C."/>
            <person name="Mitreva M."/>
            <person name="Hou S."/>
            <person name="Chen J."/>
            <person name="Wollam A."/>
            <person name="Pepin K.H."/>
            <person name="Johnson M."/>
            <person name="Bhonagiri V."/>
            <person name="Zhang X."/>
            <person name="Suruliraj S."/>
            <person name="Warren W."/>
            <person name="Chinwalla A."/>
            <person name="Mardis E.R."/>
            <person name="Wilson R.K."/>
        </authorList>
    </citation>
    <scope>NUCLEOTIDE SEQUENCE [LARGE SCALE GENOMIC DNA]</scope>
    <source>
        <strain evidence="3 4">YIT 11816</strain>
    </source>
</reference>
<gene>
    <name evidence="3" type="ORF">HMPREF9440_01495</name>
</gene>
<name>H3KFH8_9BURK</name>
<dbReference type="HOGENOM" id="CLU_005630_4_2_4"/>
<accession>H3KFH8</accession>
<dbReference type="EMBL" id="AFBQ01000218">
    <property type="protein sequence ID" value="EHY31135.1"/>
    <property type="molecule type" value="Genomic_DNA"/>
</dbReference>
<evidence type="ECO:0000313" key="3">
    <source>
        <dbReference type="EMBL" id="EHY31135.1"/>
    </source>
</evidence>
<dbReference type="PATRIC" id="fig|762967.3.peg.1177"/>
<dbReference type="InterPro" id="IPR009270">
    <property type="entry name" value="DUF927"/>
</dbReference>
<dbReference type="AlphaFoldDB" id="H3KFH8"/>
<dbReference type="OrthoDB" id="784829at2"/>
<feature type="region of interest" description="Disordered" evidence="1">
    <location>
        <begin position="1"/>
        <end position="26"/>
    </location>
</feature>
<evidence type="ECO:0000313" key="4">
    <source>
        <dbReference type="Proteomes" id="UP000004956"/>
    </source>
</evidence>
<dbReference type="RefSeq" id="WP_008542482.1">
    <property type="nucleotide sequence ID" value="NZ_JH604974.1"/>
</dbReference>
<dbReference type="Proteomes" id="UP000004956">
    <property type="component" value="Unassembled WGS sequence"/>
</dbReference>
<proteinExistence type="predicted"/>
<evidence type="ECO:0000256" key="1">
    <source>
        <dbReference type="SAM" id="MobiDB-lite"/>
    </source>
</evidence>
<organism evidence="3 4">
    <name type="scientific">Sutterella parvirubra YIT 11816</name>
    <dbReference type="NCBI Taxonomy" id="762967"/>
    <lineage>
        <taxon>Bacteria</taxon>
        <taxon>Pseudomonadati</taxon>
        <taxon>Pseudomonadota</taxon>
        <taxon>Betaproteobacteria</taxon>
        <taxon>Burkholderiales</taxon>
        <taxon>Sutterellaceae</taxon>
        <taxon>Sutterella</taxon>
    </lineage>
</organism>
<protein>
    <recommendedName>
        <fullName evidence="2">DUF927 domain-containing protein</fullName>
    </recommendedName>
</protein>
<dbReference type="STRING" id="762967.HMPREF9440_01495"/>
<evidence type="ECO:0000259" key="2">
    <source>
        <dbReference type="Pfam" id="PF06048"/>
    </source>
</evidence>
<feature type="compositionally biased region" description="Basic and acidic residues" evidence="1">
    <location>
        <begin position="1"/>
        <end position="10"/>
    </location>
</feature>
<keyword evidence="4" id="KW-1185">Reference proteome</keyword>
<dbReference type="Pfam" id="PF06048">
    <property type="entry name" value="DUF927"/>
    <property type="match status" value="1"/>
</dbReference>
<feature type="domain" description="DUF927" evidence="2">
    <location>
        <begin position="73"/>
        <end position="349"/>
    </location>
</feature>
<sequence length="641" mass="70218">MSNLKTKEKTAPGAKPEAAKGIDSAPSVSPAAAAINLETLFENNPWTDMGDGTRRFTTDYGKTFSTGHGGVFLVETRDGKESLKPVCGPLWVSGDIENEKGEDQRRAIKWRDRNGREHEHVFRRDEFLDPKAVLRVLLSGGLHIGQAVTAQGGSEIHNFLLQYPQAEKITGVDRLGWWDLGKCFALPGGVVIGEPPEPMLFTGDRESAPRYGEKGTLEDWRQSVGTDARNSWRLMFALCVGVTPPLMPFCKEENGGFHFYGQSSKGKSTLARALCSLWGTAEDGQDNEMGGWENTANGVEAFAASHNQFPMVLDEISRADPNKVVDLLYKLGNGRGKGRMNRNLGLAKTHAWQTMFLSTGERRTEEQAALAIRRAPVQDGALIRLVNIPAVVSDALGVFDELPEGLTVDALAGRINKAAKAEAYGTAGPAFIRGVIEEVASLGGVEAFRERLEHDRAEWKRKHCDSTDSKILRVASRFGLVAAAGELAIIRGVFPWAPGDANKAAAACFTAWLDNFQTDAKKEDEILGRLDDFVLSSADHFDKVSDTLKVEHVSGRPLYGFIIPEGGEHAAYFIPSEFGRWFCEPLGMNQREVCSVLLKRERLKANDKRRGVLKAKSGERVHRLVPLGRAVVVLGIPFPQA</sequence>
<comment type="caution">
    <text evidence="3">The sequence shown here is derived from an EMBL/GenBank/DDBJ whole genome shotgun (WGS) entry which is preliminary data.</text>
</comment>